<organism evidence="2 5">
    <name type="scientific">Pseudoduganella plicata</name>
    <dbReference type="NCBI Taxonomy" id="321984"/>
    <lineage>
        <taxon>Bacteria</taxon>
        <taxon>Pseudomonadati</taxon>
        <taxon>Pseudomonadota</taxon>
        <taxon>Betaproteobacteria</taxon>
        <taxon>Burkholderiales</taxon>
        <taxon>Oxalobacteraceae</taxon>
        <taxon>Telluria group</taxon>
        <taxon>Pseudoduganella</taxon>
    </lineage>
</organism>
<gene>
    <name evidence="3" type="ORF">E1742_25290</name>
    <name evidence="2" type="ORF">GCM10007388_20560</name>
</gene>
<reference evidence="3 4" key="2">
    <citation type="submission" date="2019-03" db="EMBL/GenBank/DDBJ databases">
        <title>Draft Genome Sequences of Six Type Strains of the Genus Massilia.</title>
        <authorList>
            <person name="Miess H."/>
            <person name="Frediansyhah A."/>
            <person name="Gross H."/>
        </authorList>
    </citation>
    <scope>NUCLEOTIDE SEQUENCE [LARGE SCALE GENOMIC DNA]</scope>
    <source>
        <strain evidence="3 4">DSM 17505</strain>
    </source>
</reference>
<reference evidence="2" key="1">
    <citation type="journal article" date="2014" name="Int. J. Syst. Evol. Microbiol.">
        <title>Complete genome sequence of Corynebacterium casei LMG S-19264T (=DSM 44701T), isolated from a smear-ripened cheese.</title>
        <authorList>
            <consortium name="US DOE Joint Genome Institute (JGI-PGF)"/>
            <person name="Walter F."/>
            <person name="Albersmeier A."/>
            <person name="Kalinowski J."/>
            <person name="Ruckert C."/>
        </authorList>
    </citation>
    <scope>NUCLEOTIDE SEQUENCE</scope>
    <source>
        <strain evidence="2">KCTC 12344</strain>
    </source>
</reference>
<dbReference type="OrthoDB" id="8779484at2"/>
<dbReference type="EMBL" id="CP038026">
    <property type="protein sequence ID" value="QBQ39084.1"/>
    <property type="molecule type" value="Genomic_DNA"/>
</dbReference>
<feature type="compositionally biased region" description="Pro residues" evidence="1">
    <location>
        <begin position="1"/>
        <end position="11"/>
    </location>
</feature>
<dbReference type="RefSeq" id="WP_134387778.1">
    <property type="nucleotide sequence ID" value="NZ_BMWW01000003.1"/>
</dbReference>
<name>A0A4P7BJI9_9BURK</name>
<evidence type="ECO:0000313" key="2">
    <source>
        <dbReference type="EMBL" id="GGY87138.1"/>
    </source>
</evidence>
<reference evidence="2" key="3">
    <citation type="submission" date="2022-12" db="EMBL/GenBank/DDBJ databases">
        <authorList>
            <person name="Sun Q."/>
            <person name="Kim S."/>
        </authorList>
    </citation>
    <scope>NUCLEOTIDE SEQUENCE</scope>
    <source>
        <strain evidence="2">KCTC 12344</strain>
    </source>
</reference>
<dbReference type="Proteomes" id="UP000294359">
    <property type="component" value="Chromosome"/>
</dbReference>
<evidence type="ECO:0000313" key="4">
    <source>
        <dbReference type="Proteomes" id="UP000294359"/>
    </source>
</evidence>
<protein>
    <recommendedName>
        <fullName evidence="6">MARCKS-like protein</fullName>
    </recommendedName>
</protein>
<dbReference type="EMBL" id="BMWW01000003">
    <property type="protein sequence ID" value="GGY87138.1"/>
    <property type="molecule type" value="Genomic_DNA"/>
</dbReference>
<evidence type="ECO:0000313" key="3">
    <source>
        <dbReference type="EMBL" id="QBQ39084.1"/>
    </source>
</evidence>
<evidence type="ECO:0008006" key="6">
    <source>
        <dbReference type="Google" id="ProtNLM"/>
    </source>
</evidence>
<dbReference type="Proteomes" id="UP000619512">
    <property type="component" value="Unassembled WGS sequence"/>
</dbReference>
<sequence length="61" mass="6531">MSQPNPQNPHTPPDDAEKGGHMMNEPDIGSGEKTPGEQETEEQIRQIAPARQGGPGQPDKS</sequence>
<feature type="region of interest" description="Disordered" evidence="1">
    <location>
        <begin position="1"/>
        <end position="61"/>
    </location>
</feature>
<accession>A0A4P7BJI9</accession>
<keyword evidence="4" id="KW-1185">Reference proteome</keyword>
<evidence type="ECO:0000313" key="5">
    <source>
        <dbReference type="Proteomes" id="UP000619512"/>
    </source>
</evidence>
<proteinExistence type="predicted"/>
<evidence type="ECO:0000256" key="1">
    <source>
        <dbReference type="SAM" id="MobiDB-lite"/>
    </source>
</evidence>
<dbReference type="AlphaFoldDB" id="A0A4P7BJI9"/>